<evidence type="ECO:0000313" key="1">
    <source>
        <dbReference type="EMBL" id="MDX8150206.1"/>
    </source>
</evidence>
<accession>A0ABU4VEI6</accession>
<sequence>MSTTDSDRLDRIEEHLDNLNGRLDQLIDYAAAIANTVQGHTTAGGDVVPGILTTLQDVSADVQSLERHNRG</sequence>
<dbReference type="RefSeq" id="WP_319952358.1">
    <property type="nucleotide sequence ID" value="NZ_JAXAVX010000001.1"/>
</dbReference>
<dbReference type="Proteomes" id="UP001277761">
    <property type="component" value="Unassembled WGS sequence"/>
</dbReference>
<protein>
    <submittedName>
        <fullName evidence="1">Uncharacterized protein</fullName>
    </submittedName>
</protein>
<name>A0ABU4VEI6_9ACTN</name>
<keyword evidence="2" id="KW-1185">Reference proteome</keyword>
<dbReference type="EMBL" id="JAXAVX010000001">
    <property type="protein sequence ID" value="MDX8150206.1"/>
    <property type="molecule type" value="Genomic_DNA"/>
</dbReference>
<evidence type="ECO:0000313" key="2">
    <source>
        <dbReference type="Proteomes" id="UP001277761"/>
    </source>
</evidence>
<reference evidence="1 2" key="1">
    <citation type="submission" date="2023-11" db="EMBL/GenBank/DDBJ databases">
        <authorList>
            <person name="Xu M."/>
            <person name="Jiang T."/>
        </authorList>
    </citation>
    <scope>NUCLEOTIDE SEQUENCE [LARGE SCALE GENOMIC DNA]</scope>
    <source>
        <strain evidence="1 2">SD</strain>
    </source>
</reference>
<proteinExistence type="predicted"/>
<comment type="caution">
    <text evidence="1">The sequence shown here is derived from an EMBL/GenBank/DDBJ whole genome shotgun (WGS) entry which is preliminary data.</text>
</comment>
<gene>
    <name evidence="1" type="ORF">SK069_01245</name>
</gene>
<organism evidence="1 2">
    <name type="scientific">Patulibacter brassicae</name>
    <dbReference type="NCBI Taxonomy" id="1705717"/>
    <lineage>
        <taxon>Bacteria</taxon>
        <taxon>Bacillati</taxon>
        <taxon>Actinomycetota</taxon>
        <taxon>Thermoleophilia</taxon>
        <taxon>Solirubrobacterales</taxon>
        <taxon>Patulibacteraceae</taxon>
        <taxon>Patulibacter</taxon>
    </lineage>
</organism>